<dbReference type="InterPro" id="IPR036116">
    <property type="entry name" value="FN3_sf"/>
</dbReference>
<dbReference type="PROSITE" id="PS50853">
    <property type="entry name" value="FN3"/>
    <property type="match status" value="1"/>
</dbReference>
<dbReference type="Pfam" id="PF07705">
    <property type="entry name" value="CARDB"/>
    <property type="match status" value="1"/>
</dbReference>
<gene>
    <name evidence="3" type="ORF">SAMN06269173_10915</name>
</gene>
<dbReference type="InterPro" id="IPR003961">
    <property type="entry name" value="FN3_dom"/>
</dbReference>
<evidence type="ECO:0000259" key="2">
    <source>
        <dbReference type="PROSITE" id="PS50853"/>
    </source>
</evidence>
<dbReference type="EMBL" id="FZNS01000009">
    <property type="protein sequence ID" value="SNR84893.1"/>
    <property type="molecule type" value="Genomic_DNA"/>
</dbReference>
<accession>A0A238ZQF3</accession>
<feature type="chain" id="PRO_5012895900" evidence="1">
    <location>
        <begin position="31"/>
        <end position="937"/>
    </location>
</feature>
<organism evidence="3 4">
    <name type="scientific">Hymenobacter mucosus</name>
    <dbReference type="NCBI Taxonomy" id="1411120"/>
    <lineage>
        <taxon>Bacteria</taxon>
        <taxon>Pseudomonadati</taxon>
        <taxon>Bacteroidota</taxon>
        <taxon>Cytophagia</taxon>
        <taxon>Cytophagales</taxon>
        <taxon>Hymenobacteraceae</taxon>
        <taxon>Hymenobacter</taxon>
    </lineage>
</organism>
<dbReference type="InterPro" id="IPR026444">
    <property type="entry name" value="Secre_tail"/>
</dbReference>
<dbReference type="AlphaFoldDB" id="A0A238ZQF3"/>
<name>A0A238ZQF3_9BACT</name>
<dbReference type="InterPro" id="IPR011635">
    <property type="entry name" value="CARDB"/>
</dbReference>
<dbReference type="RefSeq" id="WP_143437183.1">
    <property type="nucleotide sequence ID" value="NZ_FZNS01000009.1"/>
</dbReference>
<feature type="signal peptide" evidence="1">
    <location>
        <begin position="1"/>
        <end position="30"/>
    </location>
</feature>
<sequence>MLNLYTKAATTWRQLALGALVSLGATTAQAQVWSDMRPYTRTIPTRVTPVQQRGNTANRVNDLPYLQTFSQNVSGTYTDLGTSGTAITTANTDDANSAAQPIGFSFVFNGTVYTQFVLNTNGFIKLGSAAPASATDLFPLFNEDDQNIIAATSGIDLTGAADQTATPTEYRVATTGTAGNRICTIQFENLRDKPTTRTTSTVPSQMNTMQFQIRLFEGTNTIELVYGTWTSSGNTPTAQSFYIGLKGLSADPVDLNLTYKAPNQPWNTTIFENTITQNGTVFYLPHLVQNTHLPDAGRTYRFALPDNDVSVDAVYTLGEAPRAFATPHVPQAVISNAGNATLTNIPVTLAVRGPNTFTATQTVASLAPGATTTVTFAGYALTSTGTNTLTVTVPEDDVTLNNSATYTQVVTSNHLSYIDTTEAFAGGVGGTGVDGMLAVKYTLTQPTTLYEVRPTFAGGTSTNTAPYQVVVLDATGANGTPGAVLYTSPTQNRTTAGGTATVAIPNIAVSGSFFVAVKETSASNIGLAVQIEDPQRPNTFFAKLSTGAWIPLNTSNLNFVRLAIAASVGTPQTCQTPTATAVTSTNTTTAAVSFTAPTGATGYTILYGPGGFNPATSGTSVVVTGSPATITGLTSATVYQFYIRTNCSATSQSDLAGPFTFTTQCQPSIVTSFPYSENFDGVASGSIPCGYTVLNVNNDEETWQNRSSVPTDTGPIFVGSSSPNAMTYLYNEDGTTEADDWFFTPALFLRAGSRYQLAFKYRNSGANYPEKLEVKYGTAATVAGQTNTLWNNSNIATATVLTADANSATPVAAITPATTGNYFLGFHVYSAADQFFLAVDDITITSVSTGVSDALVQAVTVYPNPSAGQFTVDIRGANARAGLQVEVTNLVGQRVYTANVRDNFANKLDLSRLASGMYILKVKSGNDYMIRNIAVQK</sequence>
<dbReference type="NCBIfam" id="TIGR04183">
    <property type="entry name" value="Por_Secre_tail"/>
    <property type="match status" value="1"/>
</dbReference>
<keyword evidence="1" id="KW-0732">Signal</keyword>
<dbReference type="Pfam" id="PF18962">
    <property type="entry name" value="Por_Secre_tail"/>
    <property type="match status" value="1"/>
</dbReference>
<dbReference type="Proteomes" id="UP000198310">
    <property type="component" value="Unassembled WGS sequence"/>
</dbReference>
<reference evidence="4" key="1">
    <citation type="submission" date="2017-06" db="EMBL/GenBank/DDBJ databases">
        <authorList>
            <person name="Varghese N."/>
            <person name="Submissions S."/>
        </authorList>
    </citation>
    <scope>NUCLEOTIDE SEQUENCE [LARGE SCALE GENOMIC DNA]</scope>
    <source>
        <strain evidence="4">DSM 28041</strain>
    </source>
</reference>
<feature type="domain" description="Fibronectin type-III" evidence="2">
    <location>
        <begin position="576"/>
        <end position="668"/>
    </location>
</feature>
<dbReference type="Gene3D" id="2.60.120.200">
    <property type="match status" value="1"/>
</dbReference>
<keyword evidence="4" id="KW-1185">Reference proteome</keyword>
<dbReference type="Gene3D" id="2.60.40.10">
    <property type="entry name" value="Immunoglobulins"/>
    <property type="match status" value="2"/>
</dbReference>
<dbReference type="InterPro" id="IPR013783">
    <property type="entry name" value="Ig-like_fold"/>
</dbReference>
<proteinExistence type="predicted"/>
<evidence type="ECO:0000256" key="1">
    <source>
        <dbReference type="SAM" id="SignalP"/>
    </source>
</evidence>
<evidence type="ECO:0000313" key="4">
    <source>
        <dbReference type="Proteomes" id="UP000198310"/>
    </source>
</evidence>
<dbReference type="SUPFAM" id="SSF49265">
    <property type="entry name" value="Fibronectin type III"/>
    <property type="match status" value="1"/>
</dbReference>
<protein>
    <submittedName>
        <fullName evidence="3">Por secretion system C-terminal sorting domain-containing protein</fullName>
    </submittedName>
</protein>
<evidence type="ECO:0000313" key="3">
    <source>
        <dbReference type="EMBL" id="SNR84893.1"/>
    </source>
</evidence>